<feature type="domain" description="Solute-binding protein family 5" evidence="5">
    <location>
        <begin position="98"/>
        <end position="419"/>
    </location>
</feature>
<name>A0ABN2FJ69_9ACTN</name>
<evidence type="ECO:0000256" key="4">
    <source>
        <dbReference type="SAM" id="SignalP"/>
    </source>
</evidence>
<dbReference type="Gene3D" id="3.40.190.10">
    <property type="entry name" value="Periplasmic binding protein-like II"/>
    <property type="match status" value="1"/>
</dbReference>
<dbReference type="CDD" id="cd00995">
    <property type="entry name" value="PBP2_NikA_DppA_OppA_like"/>
    <property type="match status" value="1"/>
</dbReference>
<dbReference type="PANTHER" id="PTHR30290:SF9">
    <property type="entry name" value="OLIGOPEPTIDE-BINDING PROTEIN APPA"/>
    <property type="match status" value="1"/>
</dbReference>
<keyword evidence="2" id="KW-0813">Transport</keyword>
<organism evidence="6 7">
    <name type="scientific">Nonomuraea maheshkhaliensis</name>
    <dbReference type="NCBI Taxonomy" id="419590"/>
    <lineage>
        <taxon>Bacteria</taxon>
        <taxon>Bacillati</taxon>
        <taxon>Actinomycetota</taxon>
        <taxon>Actinomycetes</taxon>
        <taxon>Streptosporangiales</taxon>
        <taxon>Streptosporangiaceae</taxon>
        <taxon>Nonomuraea</taxon>
    </lineage>
</organism>
<dbReference type="EMBL" id="BAAAMU010000041">
    <property type="protein sequence ID" value="GAA1649501.1"/>
    <property type="molecule type" value="Genomic_DNA"/>
</dbReference>
<dbReference type="Proteomes" id="UP001500064">
    <property type="component" value="Unassembled WGS sequence"/>
</dbReference>
<evidence type="ECO:0000256" key="2">
    <source>
        <dbReference type="ARBA" id="ARBA00022448"/>
    </source>
</evidence>
<evidence type="ECO:0000256" key="1">
    <source>
        <dbReference type="ARBA" id="ARBA00005695"/>
    </source>
</evidence>
<dbReference type="Pfam" id="PF00496">
    <property type="entry name" value="SBP_bac_5"/>
    <property type="match status" value="1"/>
</dbReference>
<keyword evidence="7" id="KW-1185">Reference proteome</keyword>
<keyword evidence="3 4" id="KW-0732">Signal</keyword>
<dbReference type="PANTHER" id="PTHR30290">
    <property type="entry name" value="PERIPLASMIC BINDING COMPONENT OF ABC TRANSPORTER"/>
    <property type="match status" value="1"/>
</dbReference>
<dbReference type="SUPFAM" id="SSF53850">
    <property type="entry name" value="Periplasmic binding protein-like II"/>
    <property type="match status" value="1"/>
</dbReference>
<evidence type="ECO:0000259" key="5">
    <source>
        <dbReference type="Pfam" id="PF00496"/>
    </source>
</evidence>
<reference evidence="6 7" key="1">
    <citation type="journal article" date="2019" name="Int. J. Syst. Evol. Microbiol.">
        <title>The Global Catalogue of Microorganisms (GCM) 10K type strain sequencing project: providing services to taxonomists for standard genome sequencing and annotation.</title>
        <authorList>
            <consortium name="The Broad Institute Genomics Platform"/>
            <consortium name="The Broad Institute Genome Sequencing Center for Infectious Disease"/>
            <person name="Wu L."/>
            <person name="Ma J."/>
        </authorList>
    </citation>
    <scope>NUCLEOTIDE SEQUENCE [LARGE SCALE GENOMIC DNA]</scope>
    <source>
        <strain evidence="6 7">JCM 13929</strain>
    </source>
</reference>
<comment type="caution">
    <text evidence="6">The sequence shown here is derived from an EMBL/GenBank/DDBJ whole genome shotgun (WGS) entry which is preliminary data.</text>
</comment>
<evidence type="ECO:0000256" key="3">
    <source>
        <dbReference type="ARBA" id="ARBA00022729"/>
    </source>
</evidence>
<comment type="similarity">
    <text evidence="1">Belongs to the bacterial solute-binding protein 5 family.</text>
</comment>
<dbReference type="InterPro" id="IPR039424">
    <property type="entry name" value="SBP_5"/>
</dbReference>
<dbReference type="Gene3D" id="3.10.105.10">
    <property type="entry name" value="Dipeptide-binding Protein, Domain 3"/>
    <property type="match status" value="1"/>
</dbReference>
<dbReference type="PROSITE" id="PS51257">
    <property type="entry name" value="PROKAR_LIPOPROTEIN"/>
    <property type="match status" value="1"/>
</dbReference>
<evidence type="ECO:0000313" key="6">
    <source>
        <dbReference type="EMBL" id="GAA1649501.1"/>
    </source>
</evidence>
<sequence length="523" mass="55540">MRTGIQSRRHSRSALRAALTLALSSALTAGCQSAVKLERQQAAGVSTASCRAGGTLVAASAQPPIPGRVLAQGAANLFWVRGVFEPLISVKGSDLAHPVPLLATAWKVGGDDRTATITLRDGVTFHSGRPFTSADVVYTFKQALTPASPSNDKQIISGWRIKATGEHEVTIESKTPLSPVLASVLDDTPIVDSQTYKDLADGSKIIGTGPYRLERYQPGAQITLVRNDRYWDKTLPHLDRIENVVISDSTAQLAALRSGRAQVASGLTTQDAATVTQKGGQFQLNEGQNVLYSLVLDTSGAFAKKAVRQAVGYAIDRDRIKQQVFSGLGNTSGLLWLTGSAYPKDLENAYRYTPDRARQLIEEAGASGAEVPITIINNPQLQAVYQIIANNLTDIGLKPTLVALPAPDYQARLAAGKGGNYLSFRGQVPSPSLVAQTNPDVRLQGAHRTFSSSEYTALVQGVIQAGGGQAGAEAVRKLTTYMLDQAVQHVLVTTPAITAKSTAVQGFSLVSGGLLSRETCLVR</sequence>
<proteinExistence type="inferred from homology"/>
<protein>
    <recommendedName>
        <fullName evidence="5">Solute-binding protein family 5 domain-containing protein</fullName>
    </recommendedName>
</protein>
<evidence type="ECO:0000313" key="7">
    <source>
        <dbReference type="Proteomes" id="UP001500064"/>
    </source>
</evidence>
<dbReference type="InterPro" id="IPR000914">
    <property type="entry name" value="SBP_5_dom"/>
</dbReference>
<feature type="signal peptide" evidence="4">
    <location>
        <begin position="1"/>
        <end position="29"/>
    </location>
</feature>
<feature type="chain" id="PRO_5047202627" description="Solute-binding protein family 5 domain-containing protein" evidence="4">
    <location>
        <begin position="30"/>
        <end position="523"/>
    </location>
</feature>
<gene>
    <name evidence="6" type="ORF">GCM10009733_053210</name>
</gene>
<accession>A0ABN2FJ69</accession>